<evidence type="ECO:0000313" key="2">
    <source>
        <dbReference type="EMBL" id="RRJ85700.1"/>
    </source>
</evidence>
<dbReference type="InterPro" id="IPR045584">
    <property type="entry name" value="Pilin-like"/>
</dbReference>
<evidence type="ECO:0000256" key="1">
    <source>
        <dbReference type="SAM" id="Phobius"/>
    </source>
</evidence>
<dbReference type="NCBIfam" id="TIGR02532">
    <property type="entry name" value="IV_pilin_GFxxxE"/>
    <property type="match status" value="1"/>
</dbReference>
<dbReference type="Proteomes" id="UP000274391">
    <property type="component" value="Unassembled WGS sequence"/>
</dbReference>
<dbReference type="RefSeq" id="WP_124973918.1">
    <property type="nucleotide sequence ID" value="NZ_RQVS01000021.1"/>
</dbReference>
<dbReference type="AlphaFoldDB" id="A0A3P3VST1"/>
<keyword evidence="1" id="KW-0472">Membrane</keyword>
<organism evidence="2 3">
    <name type="scientific">Gulosibacter macacae</name>
    <dbReference type="NCBI Taxonomy" id="2488791"/>
    <lineage>
        <taxon>Bacteria</taxon>
        <taxon>Bacillati</taxon>
        <taxon>Actinomycetota</taxon>
        <taxon>Actinomycetes</taxon>
        <taxon>Micrococcales</taxon>
        <taxon>Microbacteriaceae</taxon>
        <taxon>Gulosibacter</taxon>
    </lineage>
</organism>
<dbReference type="EMBL" id="RQVS01000021">
    <property type="protein sequence ID" value="RRJ85700.1"/>
    <property type="molecule type" value="Genomic_DNA"/>
</dbReference>
<name>A0A3P3VST1_9MICO</name>
<dbReference type="InterPro" id="IPR012902">
    <property type="entry name" value="N_methyl_site"/>
</dbReference>
<keyword evidence="3" id="KW-1185">Reference proteome</keyword>
<sequence length="176" mass="19781">MARTTSRTSSDLVAGPNRAARFGASRSNRGFTIVELLIVIVVIAILAAISIVAYTGIQSRAHDTRLLAESRQIETKLQEHAVVEGSLGVEAWMLEDKESVLAEYGLTSFEENIDYHTSEIPMNEYDRRKIFLRAYPTELNWSYWSNEKNAWIVHRADSAGNVTKWEAGHPDPWAGM</sequence>
<reference evidence="2 3" key="1">
    <citation type="submission" date="2018-11" db="EMBL/GenBank/DDBJ databases">
        <title>YIM 102482-1 draft genome.</title>
        <authorList>
            <person name="Li G."/>
            <person name="Jiang Y."/>
        </authorList>
    </citation>
    <scope>NUCLEOTIDE SEQUENCE [LARGE SCALE GENOMIC DNA]</scope>
    <source>
        <strain evidence="2 3">YIM 102482-1</strain>
    </source>
</reference>
<keyword evidence="1" id="KW-0812">Transmembrane</keyword>
<accession>A0A3P3VST1</accession>
<protein>
    <submittedName>
        <fullName evidence="2">Prepilin-type N-terminal cleavage/methylation domain-containing protein</fullName>
    </submittedName>
</protein>
<keyword evidence="1" id="KW-1133">Transmembrane helix</keyword>
<proteinExistence type="predicted"/>
<dbReference type="Pfam" id="PF07963">
    <property type="entry name" value="N_methyl"/>
    <property type="match status" value="1"/>
</dbReference>
<comment type="caution">
    <text evidence="2">The sequence shown here is derived from an EMBL/GenBank/DDBJ whole genome shotgun (WGS) entry which is preliminary data.</text>
</comment>
<dbReference type="Gene3D" id="3.30.700.10">
    <property type="entry name" value="Glycoprotein, Type 4 Pilin"/>
    <property type="match status" value="1"/>
</dbReference>
<evidence type="ECO:0000313" key="3">
    <source>
        <dbReference type="Proteomes" id="UP000274391"/>
    </source>
</evidence>
<gene>
    <name evidence="2" type="ORF">EG850_12315</name>
</gene>
<feature type="transmembrane region" description="Helical" evidence="1">
    <location>
        <begin position="36"/>
        <end position="57"/>
    </location>
</feature>
<dbReference type="SUPFAM" id="SSF54523">
    <property type="entry name" value="Pili subunits"/>
    <property type="match status" value="1"/>
</dbReference>